<dbReference type="PROSITE" id="PS50005">
    <property type="entry name" value="TPR"/>
    <property type="match status" value="1"/>
</dbReference>
<dbReference type="Gene3D" id="1.25.40.10">
    <property type="entry name" value="Tetratricopeptide repeat domain"/>
    <property type="match status" value="1"/>
</dbReference>
<evidence type="ECO:0000256" key="1">
    <source>
        <dbReference type="PROSITE-ProRule" id="PRU00339"/>
    </source>
</evidence>
<keyword evidence="4" id="KW-1185">Reference proteome</keyword>
<dbReference type="FunCoup" id="A0A6L2PFG6">
    <property type="interactions" value="1657"/>
</dbReference>
<dbReference type="PROSITE" id="PS50293">
    <property type="entry name" value="TPR_REGION"/>
    <property type="match status" value="1"/>
</dbReference>
<feature type="region of interest" description="Disordered" evidence="2">
    <location>
        <begin position="49"/>
        <end position="89"/>
    </location>
</feature>
<dbReference type="SUPFAM" id="SSF48452">
    <property type="entry name" value="TPR-like"/>
    <property type="match status" value="1"/>
</dbReference>
<feature type="repeat" description="TPR" evidence="1">
    <location>
        <begin position="204"/>
        <end position="237"/>
    </location>
</feature>
<comment type="caution">
    <text evidence="3">The sequence shown here is derived from an EMBL/GenBank/DDBJ whole genome shotgun (WGS) entry which is preliminary data.</text>
</comment>
<dbReference type="Proteomes" id="UP000502823">
    <property type="component" value="Unassembled WGS sequence"/>
</dbReference>
<feature type="non-terminal residue" evidence="3">
    <location>
        <position position="304"/>
    </location>
</feature>
<evidence type="ECO:0000313" key="3">
    <source>
        <dbReference type="EMBL" id="GFG31289.1"/>
    </source>
</evidence>
<dbReference type="PANTHER" id="PTHR46014:SF1">
    <property type="entry name" value="TETRATRICOPEPTIDE REPEAT PROTEIN 1"/>
    <property type="match status" value="1"/>
</dbReference>
<dbReference type="SMART" id="SM00028">
    <property type="entry name" value="TPR"/>
    <property type="match status" value="3"/>
</dbReference>
<dbReference type="Pfam" id="PF00515">
    <property type="entry name" value="TPR_1"/>
    <property type="match status" value="1"/>
</dbReference>
<dbReference type="InParanoid" id="A0A6L2PFG6"/>
<sequence>MAEKSASLDDTETCKEYTIPSNEEVINELTKDLHSACINAAEKDSSIDNECNRRKSDQSACNVGTSEEEDETKVTSGCSGKESENESHVRDEDFIDEEAMKDQENTYTEEDKEVFNVCTYKLGSERLRNEAQLNKSRGNEQFKAGDYEESAKSYTLGLRICPLAFDKDRAVMYSNRAAAKVKLGLKLSAIDDCSKAVELDAGYLKAYLRRAQLYKETEKLDEALADYQKVLELDPLHKEAMYTSKALAEQIHDRNEKMKTQMLGQLKDLGNMILRPFGLSTDNFEVTQNPGSGGYSINFQQTPR</sequence>
<dbReference type="InterPro" id="IPR011990">
    <property type="entry name" value="TPR-like_helical_dom_sf"/>
</dbReference>
<dbReference type="InterPro" id="IPR019734">
    <property type="entry name" value="TPR_rpt"/>
</dbReference>
<evidence type="ECO:0000313" key="4">
    <source>
        <dbReference type="Proteomes" id="UP000502823"/>
    </source>
</evidence>
<protein>
    <submittedName>
        <fullName evidence="3">Uncharacterized protein</fullName>
    </submittedName>
</protein>
<dbReference type="PANTHER" id="PTHR46014">
    <property type="entry name" value="TETRATRICOPEPTIDE REPEAT PROTEIN 1"/>
    <property type="match status" value="1"/>
</dbReference>
<dbReference type="AlphaFoldDB" id="A0A6L2PFG6"/>
<dbReference type="InterPro" id="IPR052769">
    <property type="entry name" value="TPR_domain_protein"/>
</dbReference>
<gene>
    <name evidence="3" type="ORF">Cfor_12854</name>
</gene>
<proteinExistence type="predicted"/>
<reference evidence="4" key="1">
    <citation type="submission" date="2020-01" db="EMBL/GenBank/DDBJ databases">
        <title>Draft genome sequence of the Termite Coptotermes fromosanus.</title>
        <authorList>
            <person name="Itakura S."/>
            <person name="Yosikawa Y."/>
            <person name="Umezawa K."/>
        </authorList>
    </citation>
    <scope>NUCLEOTIDE SEQUENCE [LARGE SCALE GENOMIC DNA]</scope>
</reference>
<dbReference type="OrthoDB" id="1872379at2759"/>
<keyword evidence="1" id="KW-0802">TPR repeat</keyword>
<name>A0A6L2PFG6_COPFO</name>
<dbReference type="EMBL" id="BLKM01000294">
    <property type="protein sequence ID" value="GFG31289.1"/>
    <property type="molecule type" value="Genomic_DNA"/>
</dbReference>
<accession>A0A6L2PFG6</accession>
<evidence type="ECO:0000256" key="2">
    <source>
        <dbReference type="SAM" id="MobiDB-lite"/>
    </source>
</evidence>
<organism evidence="3 4">
    <name type="scientific">Coptotermes formosanus</name>
    <name type="common">Formosan subterranean termite</name>
    <dbReference type="NCBI Taxonomy" id="36987"/>
    <lineage>
        <taxon>Eukaryota</taxon>
        <taxon>Metazoa</taxon>
        <taxon>Ecdysozoa</taxon>
        <taxon>Arthropoda</taxon>
        <taxon>Hexapoda</taxon>
        <taxon>Insecta</taxon>
        <taxon>Pterygota</taxon>
        <taxon>Neoptera</taxon>
        <taxon>Polyneoptera</taxon>
        <taxon>Dictyoptera</taxon>
        <taxon>Blattodea</taxon>
        <taxon>Blattoidea</taxon>
        <taxon>Termitoidae</taxon>
        <taxon>Rhinotermitidae</taxon>
        <taxon>Coptotermes</taxon>
    </lineage>
</organism>